<name>A0ABQ6LQ60_9RHOB</name>
<comment type="caution">
    <text evidence="1">The sequence shown here is derived from an EMBL/GenBank/DDBJ whole genome shotgun (WGS) entry which is preliminary data.</text>
</comment>
<dbReference type="Gene3D" id="3.30.450.30">
    <property type="entry name" value="Dynein light chain 2a, cytoplasmic"/>
    <property type="match status" value="1"/>
</dbReference>
<dbReference type="Proteomes" id="UP001239909">
    <property type="component" value="Unassembled WGS sequence"/>
</dbReference>
<gene>
    <name evidence="1" type="ORF">LNKW23_32510</name>
</gene>
<reference evidence="1 2" key="1">
    <citation type="submission" date="2023-04" db="EMBL/GenBank/DDBJ databases">
        <title>Marinoamorphus aggregata gen. nov., sp. Nov., isolate from tissue of brittle star Ophioplocus japonicus.</title>
        <authorList>
            <person name="Kawano K."/>
            <person name="Sawayama S."/>
            <person name="Nakagawa S."/>
        </authorList>
    </citation>
    <scope>NUCLEOTIDE SEQUENCE [LARGE SCALE GENOMIC DNA]</scope>
    <source>
        <strain evidence="1 2">NKW23</strain>
    </source>
</reference>
<dbReference type="EMBL" id="BSYI01000028">
    <property type="protein sequence ID" value="GMG84037.1"/>
    <property type="molecule type" value="Genomic_DNA"/>
</dbReference>
<protein>
    <recommendedName>
        <fullName evidence="3">Roadblock/LC7 domain-containing protein</fullName>
    </recommendedName>
</protein>
<evidence type="ECO:0000313" key="1">
    <source>
        <dbReference type="EMBL" id="GMG84037.1"/>
    </source>
</evidence>
<sequence length="124" mass="13167">MPNEMTMSTNISGLNEIAGFIGACLVDSETGLMLGSEGGGSRFDLEAAGAGNTEVVKAKLATMQALGLNDTIEDILITLGKQYHLIRPLSANPSIFIYVALDKKAANLGMARIQVKKVEQTLRL</sequence>
<keyword evidence="2" id="KW-1185">Reference proteome</keyword>
<organism evidence="1 2">
    <name type="scientific">Paralimibaculum aggregatum</name>
    <dbReference type="NCBI Taxonomy" id="3036245"/>
    <lineage>
        <taxon>Bacteria</taxon>
        <taxon>Pseudomonadati</taxon>
        <taxon>Pseudomonadota</taxon>
        <taxon>Alphaproteobacteria</taxon>
        <taxon>Rhodobacterales</taxon>
        <taxon>Paracoccaceae</taxon>
        <taxon>Paralimibaculum</taxon>
    </lineage>
</organism>
<dbReference type="RefSeq" id="WP_285672967.1">
    <property type="nucleotide sequence ID" value="NZ_BSYI01000028.1"/>
</dbReference>
<evidence type="ECO:0000313" key="2">
    <source>
        <dbReference type="Proteomes" id="UP001239909"/>
    </source>
</evidence>
<accession>A0ABQ6LQ60</accession>
<dbReference type="SUPFAM" id="SSF103196">
    <property type="entry name" value="Roadblock/LC7 domain"/>
    <property type="match status" value="1"/>
</dbReference>
<proteinExistence type="predicted"/>
<evidence type="ECO:0008006" key="3">
    <source>
        <dbReference type="Google" id="ProtNLM"/>
    </source>
</evidence>